<keyword evidence="1" id="KW-0812">Transmembrane</keyword>
<sequence>MALSYTKIMFIVPQVLLMLLIIFATYPQNGVDCRPLLLLNHEQSRVYQLHFQSLPRDPAPSSGAGGQGNH</sequence>
<gene>
    <name evidence="2" type="ORF">Lalb_Chr20g0113731</name>
</gene>
<keyword evidence="1" id="KW-1133">Transmembrane helix</keyword>
<dbReference type="Proteomes" id="UP000447434">
    <property type="component" value="Chromosome 20"/>
</dbReference>
<proteinExistence type="predicted"/>
<dbReference type="EMBL" id="WOCE01000020">
    <property type="protein sequence ID" value="KAE9591019.1"/>
    <property type="molecule type" value="Genomic_DNA"/>
</dbReference>
<dbReference type="AlphaFoldDB" id="A0A6A4NUM0"/>
<accession>A0A6A4NUM0</accession>
<organism evidence="2 3">
    <name type="scientific">Lupinus albus</name>
    <name type="common">White lupine</name>
    <name type="synonym">Lupinus termis</name>
    <dbReference type="NCBI Taxonomy" id="3870"/>
    <lineage>
        <taxon>Eukaryota</taxon>
        <taxon>Viridiplantae</taxon>
        <taxon>Streptophyta</taxon>
        <taxon>Embryophyta</taxon>
        <taxon>Tracheophyta</taxon>
        <taxon>Spermatophyta</taxon>
        <taxon>Magnoliopsida</taxon>
        <taxon>eudicotyledons</taxon>
        <taxon>Gunneridae</taxon>
        <taxon>Pentapetalae</taxon>
        <taxon>rosids</taxon>
        <taxon>fabids</taxon>
        <taxon>Fabales</taxon>
        <taxon>Fabaceae</taxon>
        <taxon>Papilionoideae</taxon>
        <taxon>50 kb inversion clade</taxon>
        <taxon>genistoids sensu lato</taxon>
        <taxon>core genistoids</taxon>
        <taxon>Genisteae</taxon>
        <taxon>Lupinus</taxon>
    </lineage>
</organism>
<name>A0A6A4NUM0_LUPAL</name>
<reference evidence="3" key="1">
    <citation type="journal article" date="2020" name="Nat. Commun.">
        <title>Genome sequence of the cluster root forming white lupin.</title>
        <authorList>
            <person name="Hufnagel B."/>
            <person name="Marques A."/>
            <person name="Soriano A."/>
            <person name="Marques L."/>
            <person name="Divol F."/>
            <person name="Doumas P."/>
            <person name="Sallet E."/>
            <person name="Mancinotti D."/>
            <person name="Carrere S."/>
            <person name="Marande W."/>
            <person name="Arribat S."/>
            <person name="Keller J."/>
            <person name="Huneau C."/>
            <person name="Blein T."/>
            <person name="Aime D."/>
            <person name="Laguerre M."/>
            <person name="Taylor J."/>
            <person name="Schubert V."/>
            <person name="Nelson M."/>
            <person name="Geu-Flores F."/>
            <person name="Crespi M."/>
            <person name="Gallardo-Guerrero K."/>
            <person name="Delaux P.-M."/>
            <person name="Salse J."/>
            <person name="Berges H."/>
            <person name="Guyot R."/>
            <person name="Gouzy J."/>
            <person name="Peret B."/>
        </authorList>
    </citation>
    <scope>NUCLEOTIDE SEQUENCE [LARGE SCALE GENOMIC DNA]</scope>
    <source>
        <strain evidence="3">cv. Amiga</strain>
    </source>
</reference>
<evidence type="ECO:0000313" key="3">
    <source>
        <dbReference type="Proteomes" id="UP000447434"/>
    </source>
</evidence>
<keyword evidence="3" id="KW-1185">Reference proteome</keyword>
<comment type="caution">
    <text evidence="2">The sequence shown here is derived from an EMBL/GenBank/DDBJ whole genome shotgun (WGS) entry which is preliminary data.</text>
</comment>
<protein>
    <recommendedName>
        <fullName evidence="4">Transmembrane protein</fullName>
    </recommendedName>
</protein>
<evidence type="ECO:0008006" key="4">
    <source>
        <dbReference type="Google" id="ProtNLM"/>
    </source>
</evidence>
<feature type="transmembrane region" description="Helical" evidence="1">
    <location>
        <begin position="7"/>
        <end position="26"/>
    </location>
</feature>
<evidence type="ECO:0000313" key="2">
    <source>
        <dbReference type="EMBL" id="KAE9591019.1"/>
    </source>
</evidence>
<evidence type="ECO:0000256" key="1">
    <source>
        <dbReference type="SAM" id="Phobius"/>
    </source>
</evidence>
<keyword evidence="1" id="KW-0472">Membrane</keyword>